<dbReference type="SUPFAM" id="SSF51735">
    <property type="entry name" value="NAD(P)-binding Rossmann-fold domains"/>
    <property type="match status" value="1"/>
</dbReference>
<accession>M1V5S0</accession>
<sequence length="411" mass="46802">MHCYRTVKNARAMRIPFLAILKDNGSSSTQYLSMQESRRSHQAAQRLQRPARLPDETPGARPDQIPETRHARETWGSTVSPASRRVHSSDIQNFPQRGHECQQVASSMPDEIAQVRFLIVGRTGWIANMVAELLEQRGERYAFASFRLEQREACERELDALRPQRVLNCAGVTGRPNVDWCEDHRRETVRSNVLGVLNLADCCASRGIHLTNFATGCLYHYDDGEHRPTAEGGRPFTEDDPPNFFGSYYSRTKAMVEELLRSAFDNVLILRLRMPVSDDLSPRSFVTKIARYEKVVNIPNSMTVLTELLLVALDMSERGLTGVYNFTNPGSISHNEVLELYRKYIDPKFQWKNFTLEEQAKILKAGRSNCELDVRKLLRDNPGAQIREVHAAMEEVFRRMQAKGVKPLAAP</sequence>
<name>M1V5S0_CYAM1</name>
<dbReference type="InterPro" id="IPR029903">
    <property type="entry name" value="RmlD-like-bd"/>
</dbReference>
<proteinExistence type="predicted"/>
<dbReference type="Gramene" id="CMN004CT">
    <property type="protein sequence ID" value="CMN004CT"/>
    <property type="gene ID" value="CMN004C"/>
</dbReference>
<dbReference type="PANTHER" id="PTHR10491">
    <property type="entry name" value="DTDP-4-DEHYDRORHAMNOSE REDUCTASE"/>
    <property type="match status" value="1"/>
</dbReference>
<dbReference type="Proteomes" id="UP000007014">
    <property type="component" value="Chromosome 14"/>
</dbReference>
<gene>
    <name evidence="3" type="ORF">CYME_CMN004C</name>
</gene>
<dbReference type="InterPro" id="IPR005913">
    <property type="entry name" value="dTDP_dehydrorham_reduct"/>
</dbReference>
<dbReference type="AlphaFoldDB" id="M1V5S0"/>
<dbReference type="OrthoDB" id="16464at2759"/>
<reference evidence="3 4" key="2">
    <citation type="journal article" date="2007" name="BMC Biol.">
        <title>A 100%-complete sequence reveals unusually simple genomic features in the hot-spring red alga Cyanidioschyzon merolae.</title>
        <authorList>
            <person name="Nozaki H."/>
            <person name="Takano H."/>
            <person name="Misumi O."/>
            <person name="Terasawa K."/>
            <person name="Matsuzaki M."/>
            <person name="Maruyama S."/>
            <person name="Nishida K."/>
            <person name="Yagisawa F."/>
            <person name="Yoshida Y."/>
            <person name="Fujiwara T."/>
            <person name="Takio S."/>
            <person name="Tamura K."/>
            <person name="Chung S.J."/>
            <person name="Nakamura S."/>
            <person name="Kuroiwa H."/>
            <person name="Tanaka K."/>
            <person name="Sato N."/>
            <person name="Kuroiwa T."/>
        </authorList>
    </citation>
    <scope>NUCLEOTIDE SEQUENCE [LARGE SCALE GENOMIC DNA]</scope>
    <source>
        <strain evidence="3 4">10D</strain>
    </source>
</reference>
<dbReference type="KEGG" id="cme:CYME_CMN004C"/>
<dbReference type="HOGENOM" id="CLU_055718_0_0_1"/>
<dbReference type="CDD" id="cd05254">
    <property type="entry name" value="dTDP_HR_like_SDR_e"/>
    <property type="match status" value="1"/>
</dbReference>
<dbReference type="Pfam" id="PF04321">
    <property type="entry name" value="RmlD_sub_bind"/>
    <property type="match status" value="1"/>
</dbReference>
<reference evidence="3 4" key="1">
    <citation type="journal article" date="2004" name="Nature">
        <title>Genome sequence of the ultrasmall unicellular red alga Cyanidioschyzon merolae 10D.</title>
        <authorList>
            <person name="Matsuzaki M."/>
            <person name="Misumi O."/>
            <person name="Shin-i T."/>
            <person name="Maruyama S."/>
            <person name="Takahara M."/>
            <person name="Miyagishima S."/>
            <person name="Mori T."/>
            <person name="Nishida K."/>
            <person name="Yagisawa F."/>
            <person name="Nishida K."/>
            <person name="Yoshida Y."/>
            <person name="Nishimura Y."/>
            <person name="Nakao S."/>
            <person name="Kobayashi T."/>
            <person name="Momoyama Y."/>
            <person name="Higashiyama T."/>
            <person name="Minoda A."/>
            <person name="Sano M."/>
            <person name="Nomoto H."/>
            <person name="Oishi K."/>
            <person name="Hayashi H."/>
            <person name="Ohta F."/>
            <person name="Nishizaka S."/>
            <person name="Haga S."/>
            <person name="Miura S."/>
            <person name="Morishita T."/>
            <person name="Kabeya Y."/>
            <person name="Terasawa K."/>
            <person name="Suzuki Y."/>
            <person name="Ishii Y."/>
            <person name="Asakawa S."/>
            <person name="Takano H."/>
            <person name="Ohta N."/>
            <person name="Kuroiwa H."/>
            <person name="Tanaka K."/>
            <person name="Shimizu N."/>
            <person name="Sugano S."/>
            <person name="Sato N."/>
            <person name="Nozaki H."/>
            <person name="Ogasawara N."/>
            <person name="Kohara Y."/>
            <person name="Kuroiwa T."/>
        </authorList>
    </citation>
    <scope>NUCLEOTIDE SEQUENCE [LARGE SCALE GENOMIC DNA]</scope>
    <source>
        <strain evidence="3 4">10D</strain>
    </source>
</reference>
<feature type="domain" description="RmlD-like substrate binding" evidence="2">
    <location>
        <begin position="116"/>
        <end position="291"/>
    </location>
</feature>
<dbReference type="GO" id="GO:0048269">
    <property type="term" value="C:methionine adenosyltransferase complex"/>
    <property type="evidence" value="ECO:0007669"/>
    <property type="project" value="TreeGrafter"/>
</dbReference>
<organism evidence="3 4">
    <name type="scientific">Cyanidioschyzon merolae (strain NIES-3377 / 10D)</name>
    <name type="common">Unicellular red alga</name>
    <dbReference type="NCBI Taxonomy" id="280699"/>
    <lineage>
        <taxon>Eukaryota</taxon>
        <taxon>Rhodophyta</taxon>
        <taxon>Bangiophyceae</taxon>
        <taxon>Cyanidiales</taxon>
        <taxon>Cyanidiaceae</taxon>
        <taxon>Cyanidioschyzon</taxon>
    </lineage>
</organism>
<dbReference type="PANTHER" id="PTHR10491:SF4">
    <property type="entry name" value="METHIONINE ADENOSYLTRANSFERASE 2 SUBUNIT BETA"/>
    <property type="match status" value="1"/>
</dbReference>
<evidence type="ECO:0000313" key="4">
    <source>
        <dbReference type="Proteomes" id="UP000007014"/>
    </source>
</evidence>
<dbReference type="RefSeq" id="XP_005537191.1">
    <property type="nucleotide sequence ID" value="XM_005537134.1"/>
</dbReference>
<dbReference type="GO" id="GO:0006556">
    <property type="term" value="P:S-adenosylmethionine biosynthetic process"/>
    <property type="evidence" value="ECO:0007669"/>
    <property type="project" value="TreeGrafter"/>
</dbReference>
<evidence type="ECO:0000313" key="3">
    <source>
        <dbReference type="EMBL" id="BAM81155.1"/>
    </source>
</evidence>
<dbReference type="STRING" id="280699.M1V5S0"/>
<feature type="region of interest" description="Disordered" evidence="1">
    <location>
        <begin position="29"/>
        <end position="87"/>
    </location>
</feature>
<keyword evidence="4" id="KW-1185">Reference proteome</keyword>
<dbReference type="eggNOG" id="KOG0747">
    <property type="taxonomic scope" value="Eukaryota"/>
</dbReference>
<feature type="compositionally biased region" description="Basic and acidic residues" evidence="1">
    <location>
        <begin position="64"/>
        <end position="73"/>
    </location>
</feature>
<protein>
    <submittedName>
        <fullName evidence="3">Similar to dTDP-4-dehydrorhamnose reductase</fullName>
    </submittedName>
</protein>
<dbReference type="InterPro" id="IPR036291">
    <property type="entry name" value="NAD(P)-bd_dom_sf"/>
</dbReference>
<evidence type="ECO:0000256" key="1">
    <source>
        <dbReference type="SAM" id="MobiDB-lite"/>
    </source>
</evidence>
<dbReference type="GeneID" id="16995233"/>
<evidence type="ECO:0000259" key="2">
    <source>
        <dbReference type="Pfam" id="PF04321"/>
    </source>
</evidence>
<dbReference type="Gene3D" id="3.40.50.720">
    <property type="entry name" value="NAD(P)-binding Rossmann-like Domain"/>
    <property type="match status" value="1"/>
</dbReference>
<dbReference type="OMA" id="ETVKPTH"/>
<dbReference type="GO" id="GO:0048270">
    <property type="term" value="F:methionine adenosyltransferase regulator activity"/>
    <property type="evidence" value="ECO:0007669"/>
    <property type="project" value="TreeGrafter"/>
</dbReference>
<dbReference type="EMBL" id="AP006496">
    <property type="protein sequence ID" value="BAM81155.1"/>
    <property type="molecule type" value="Genomic_DNA"/>
</dbReference>